<keyword evidence="15 20" id="KW-0560">Oxidoreductase</keyword>
<comment type="similarity">
    <text evidence="5 20">Belongs to the MurB family.</text>
</comment>
<keyword evidence="8 20" id="KW-0963">Cytoplasm</keyword>
<evidence type="ECO:0000313" key="23">
    <source>
        <dbReference type="Proteomes" id="UP001595462"/>
    </source>
</evidence>
<keyword evidence="10 20" id="KW-0285">Flavoprotein</keyword>
<evidence type="ECO:0000256" key="16">
    <source>
        <dbReference type="ARBA" id="ARBA00023306"/>
    </source>
</evidence>
<dbReference type="Pfam" id="PF02873">
    <property type="entry name" value="MurB_C"/>
    <property type="match status" value="1"/>
</dbReference>
<evidence type="ECO:0000256" key="18">
    <source>
        <dbReference type="ARBA" id="ARBA00031026"/>
    </source>
</evidence>
<dbReference type="NCBIfam" id="TIGR00179">
    <property type="entry name" value="murB"/>
    <property type="match status" value="1"/>
</dbReference>
<dbReference type="InterPro" id="IPR006094">
    <property type="entry name" value="Oxid_FAD_bind_N"/>
</dbReference>
<evidence type="ECO:0000259" key="21">
    <source>
        <dbReference type="PROSITE" id="PS51387"/>
    </source>
</evidence>
<feature type="active site" evidence="20">
    <location>
        <position position="310"/>
    </location>
</feature>
<dbReference type="SUPFAM" id="SSF56176">
    <property type="entry name" value="FAD-binding/transporter-associated domain-like"/>
    <property type="match status" value="1"/>
</dbReference>
<accession>A0ABV7EQX3</accession>
<evidence type="ECO:0000256" key="20">
    <source>
        <dbReference type="HAMAP-Rule" id="MF_00037"/>
    </source>
</evidence>
<dbReference type="HAMAP" id="MF_00037">
    <property type="entry name" value="MurB"/>
    <property type="match status" value="1"/>
</dbReference>
<dbReference type="InterPro" id="IPR016167">
    <property type="entry name" value="FAD-bd_PCMH_sub1"/>
</dbReference>
<evidence type="ECO:0000256" key="4">
    <source>
        <dbReference type="ARBA" id="ARBA00004752"/>
    </source>
</evidence>
<feature type="domain" description="FAD-binding PCMH-type" evidence="21">
    <location>
        <begin position="36"/>
        <end position="209"/>
    </location>
</feature>
<dbReference type="InterPro" id="IPR011601">
    <property type="entry name" value="MurB_C"/>
</dbReference>
<keyword evidence="14 20" id="KW-0573">Peptidoglycan synthesis</keyword>
<feature type="active site" description="Proton donor" evidence="20">
    <location>
        <position position="240"/>
    </location>
</feature>
<comment type="catalytic activity">
    <reaction evidence="19 20">
        <text>UDP-N-acetyl-alpha-D-muramate + NADP(+) = UDP-N-acetyl-3-O-(1-carboxyvinyl)-alpha-D-glucosamine + NADPH + H(+)</text>
        <dbReference type="Rhea" id="RHEA:12248"/>
        <dbReference type="ChEBI" id="CHEBI:15378"/>
        <dbReference type="ChEBI" id="CHEBI:57783"/>
        <dbReference type="ChEBI" id="CHEBI:58349"/>
        <dbReference type="ChEBI" id="CHEBI:68483"/>
        <dbReference type="ChEBI" id="CHEBI:70757"/>
        <dbReference type="EC" id="1.3.1.98"/>
    </reaction>
</comment>
<evidence type="ECO:0000256" key="11">
    <source>
        <dbReference type="ARBA" id="ARBA00022827"/>
    </source>
</evidence>
<dbReference type="Proteomes" id="UP001595462">
    <property type="component" value="Unassembled WGS sequence"/>
</dbReference>
<dbReference type="Gene3D" id="3.30.465.10">
    <property type="match status" value="1"/>
</dbReference>
<keyword evidence="17 20" id="KW-0961">Cell wall biogenesis/degradation</keyword>
<evidence type="ECO:0000256" key="8">
    <source>
        <dbReference type="ARBA" id="ARBA00022490"/>
    </source>
</evidence>
<comment type="caution">
    <text evidence="20">Lacks conserved residue(s) required for the propagation of feature annotation.</text>
</comment>
<proteinExistence type="inferred from homology"/>
<keyword evidence="9 20" id="KW-0132">Cell division</keyword>
<comment type="caution">
    <text evidence="22">The sequence shown here is derived from an EMBL/GenBank/DDBJ whole genome shotgun (WGS) entry which is preliminary data.</text>
</comment>
<dbReference type="RefSeq" id="WP_380689119.1">
    <property type="nucleotide sequence ID" value="NZ_JBHRSS010000003.1"/>
</dbReference>
<evidence type="ECO:0000256" key="17">
    <source>
        <dbReference type="ARBA" id="ARBA00023316"/>
    </source>
</evidence>
<reference evidence="23" key="1">
    <citation type="journal article" date="2019" name="Int. J. Syst. Evol. Microbiol.">
        <title>The Global Catalogue of Microorganisms (GCM) 10K type strain sequencing project: providing services to taxonomists for standard genome sequencing and annotation.</title>
        <authorList>
            <consortium name="The Broad Institute Genomics Platform"/>
            <consortium name="The Broad Institute Genome Sequencing Center for Infectious Disease"/>
            <person name="Wu L."/>
            <person name="Ma J."/>
        </authorList>
    </citation>
    <scope>NUCLEOTIDE SEQUENCE [LARGE SCALE GENOMIC DNA]</scope>
    <source>
        <strain evidence="23">KCTC 52640</strain>
    </source>
</reference>
<dbReference type="InterPro" id="IPR016169">
    <property type="entry name" value="FAD-bd_PCMH_sub2"/>
</dbReference>
<evidence type="ECO:0000313" key="22">
    <source>
        <dbReference type="EMBL" id="MFC3104286.1"/>
    </source>
</evidence>
<keyword evidence="13 20" id="KW-0133">Cell shape</keyword>
<dbReference type="InterPro" id="IPR003170">
    <property type="entry name" value="MurB"/>
</dbReference>
<evidence type="ECO:0000256" key="5">
    <source>
        <dbReference type="ARBA" id="ARBA00010485"/>
    </source>
</evidence>
<evidence type="ECO:0000256" key="15">
    <source>
        <dbReference type="ARBA" id="ARBA00023002"/>
    </source>
</evidence>
<sequence length="342" mass="36897">MRKPRNPTPAQQRALAQRLGAALQRDVPLAARTSFRIGGPAAYYVEAKTPEALAVAVRAARALDIDYFLLGRGANILIGDRGYAGLVIANHASDIRVHGTCVTAASGVLVYPDLIDTAVGRGLSGLEHYVGIPSTVGGALWQNLHFLSPAPERERTMFIGEVLESAELLTADNQRKRVDADYFEFGYDQSVLHSRDDIVLSATFELEPAPAETLLRIMDENLRWRADRHPPLDSEPSAGSIFRKIEGIGAGRLIDECGLKGMSCGDAQISPRHANIIVNHGNASAADVCALIMHAQQCVQARTGYWLTPEISFIGEFAPVTRLPADVRQPASTGPDQAATLN</sequence>
<evidence type="ECO:0000256" key="14">
    <source>
        <dbReference type="ARBA" id="ARBA00022984"/>
    </source>
</evidence>
<dbReference type="PANTHER" id="PTHR21071">
    <property type="entry name" value="UDP-N-ACETYLENOLPYRUVOYLGLUCOSAMINE REDUCTASE"/>
    <property type="match status" value="1"/>
</dbReference>
<dbReference type="InterPro" id="IPR036318">
    <property type="entry name" value="FAD-bd_PCMH-like_sf"/>
</dbReference>
<evidence type="ECO:0000256" key="6">
    <source>
        <dbReference type="ARBA" id="ARBA00012518"/>
    </source>
</evidence>
<comment type="cofactor">
    <cofactor evidence="1 20">
        <name>FAD</name>
        <dbReference type="ChEBI" id="CHEBI:57692"/>
    </cofactor>
</comment>
<keyword evidence="23" id="KW-1185">Reference proteome</keyword>
<evidence type="ECO:0000256" key="7">
    <source>
        <dbReference type="ARBA" id="ARBA00015188"/>
    </source>
</evidence>
<evidence type="ECO:0000256" key="1">
    <source>
        <dbReference type="ARBA" id="ARBA00001974"/>
    </source>
</evidence>
<dbReference type="Gene3D" id="3.90.78.10">
    <property type="entry name" value="UDP-N-acetylenolpyruvoylglucosamine reductase, C-terminal domain"/>
    <property type="match status" value="1"/>
</dbReference>
<dbReference type="SUPFAM" id="SSF56194">
    <property type="entry name" value="Uridine diphospho-N-Acetylenolpyruvylglucosamine reductase, MurB, C-terminal domain"/>
    <property type="match status" value="1"/>
</dbReference>
<evidence type="ECO:0000256" key="2">
    <source>
        <dbReference type="ARBA" id="ARBA00003921"/>
    </source>
</evidence>
<dbReference type="GO" id="GO:0008762">
    <property type="term" value="F:UDP-N-acetylmuramate dehydrogenase activity"/>
    <property type="evidence" value="ECO:0007669"/>
    <property type="project" value="UniProtKB-EC"/>
</dbReference>
<dbReference type="InterPro" id="IPR016166">
    <property type="entry name" value="FAD-bd_PCMH"/>
</dbReference>
<dbReference type="InterPro" id="IPR036635">
    <property type="entry name" value="MurB_C_sf"/>
</dbReference>
<dbReference type="Pfam" id="PF01565">
    <property type="entry name" value="FAD_binding_4"/>
    <property type="match status" value="1"/>
</dbReference>
<keyword evidence="11 20" id="KW-0274">FAD</keyword>
<name>A0ABV7EQX3_9GAMM</name>
<comment type="pathway">
    <text evidence="4 20">Cell wall biogenesis; peptidoglycan biosynthesis.</text>
</comment>
<dbReference type="EMBL" id="JBHRSS010000003">
    <property type="protein sequence ID" value="MFC3104286.1"/>
    <property type="molecule type" value="Genomic_DNA"/>
</dbReference>
<keyword evidence="16 20" id="KW-0131">Cell cycle</keyword>
<comment type="subcellular location">
    <subcellularLocation>
        <location evidence="3 20">Cytoplasm</location>
    </subcellularLocation>
</comment>
<evidence type="ECO:0000256" key="12">
    <source>
        <dbReference type="ARBA" id="ARBA00022857"/>
    </source>
</evidence>
<keyword evidence="12 20" id="KW-0521">NADP</keyword>
<evidence type="ECO:0000256" key="19">
    <source>
        <dbReference type="ARBA" id="ARBA00048914"/>
    </source>
</evidence>
<comment type="function">
    <text evidence="2 20">Cell wall formation.</text>
</comment>
<organism evidence="22 23">
    <name type="scientific">Salinisphaera aquimarina</name>
    <dbReference type="NCBI Taxonomy" id="2094031"/>
    <lineage>
        <taxon>Bacteria</taxon>
        <taxon>Pseudomonadati</taxon>
        <taxon>Pseudomonadota</taxon>
        <taxon>Gammaproteobacteria</taxon>
        <taxon>Salinisphaerales</taxon>
        <taxon>Salinisphaeraceae</taxon>
        <taxon>Salinisphaera</taxon>
    </lineage>
</organism>
<dbReference type="Gene3D" id="3.30.43.10">
    <property type="entry name" value="Uridine Diphospho-n-acetylenolpyruvylglucosamine Reductase, domain 2"/>
    <property type="match status" value="1"/>
</dbReference>
<dbReference type="PANTHER" id="PTHR21071:SF4">
    <property type="entry name" value="UDP-N-ACETYLENOLPYRUVOYLGLUCOSAMINE REDUCTASE"/>
    <property type="match status" value="1"/>
</dbReference>
<dbReference type="EC" id="1.3.1.98" evidence="6 20"/>
<evidence type="ECO:0000256" key="9">
    <source>
        <dbReference type="ARBA" id="ARBA00022618"/>
    </source>
</evidence>
<evidence type="ECO:0000256" key="3">
    <source>
        <dbReference type="ARBA" id="ARBA00004496"/>
    </source>
</evidence>
<dbReference type="PROSITE" id="PS51387">
    <property type="entry name" value="FAD_PCMH"/>
    <property type="match status" value="1"/>
</dbReference>
<protein>
    <recommendedName>
        <fullName evidence="7 20">UDP-N-acetylenolpyruvoylglucosamine reductase</fullName>
        <ecNumber evidence="6 20">1.3.1.98</ecNumber>
    </recommendedName>
    <alternativeName>
        <fullName evidence="18 20">UDP-N-acetylmuramate dehydrogenase</fullName>
    </alternativeName>
</protein>
<evidence type="ECO:0000256" key="10">
    <source>
        <dbReference type="ARBA" id="ARBA00022630"/>
    </source>
</evidence>
<evidence type="ECO:0000256" key="13">
    <source>
        <dbReference type="ARBA" id="ARBA00022960"/>
    </source>
</evidence>
<gene>
    <name evidence="20 22" type="primary">murB</name>
    <name evidence="22" type="ORF">ACFOSU_10295</name>
</gene>